<protein>
    <submittedName>
        <fullName evidence="2">Uncharacterized protein LOC118411807</fullName>
    </submittedName>
</protein>
<dbReference type="PANTHER" id="PTHR47510:SF3">
    <property type="entry name" value="ENDO_EXONUCLEASE_PHOSPHATASE DOMAIN-CONTAINING PROTEIN"/>
    <property type="match status" value="1"/>
</dbReference>
<reference evidence="1" key="1">
    <citation type="journal article" date="2020" name="Nat. Ecol. Evol.">
        <title>Deeply conserved synteny resolves early events in vertebrate evolution.</title>
        <authorList>
            <person name="Simakov O."/>
            <person name="Marletaz F."/>
            <person name="Yue J.X."/>
            <person name="O'Connell B."/>
            <person name="Jenkins J."/>
            <person name="Brandt A."/>
            <person name="Calef R."/>
            <person name="Tung C.H."/>
            <person name="Huang T.K."/>
            <person name="Schmutz J."/>
            <person name="Satoh N."/>
            <person name="Yu J.K."/>
            <person name="Putnam N.H."/>
            <person name="Green R.E."/>
            <person name="Rokhsar D.S."/>
        </authorList>
    </citation>
    <scope>NUCLEOTIDE SEQUENCE [LARGE SCALE GENOMIC DNA]</scope>
    <source>
        <strain evidence="1">S238N-H82</strain>
    </source>
</reference>
<dbReference type="OMA" id="DMWHRLK"/>
<dbReference type="Proteomes" id="UP000001554">
    <property type="component" value="Chromosome 3"/>
</dbReference>
<dbReference type="GeneID" id="118411807"/>
<reference evidence="2" key="2">
    <citation type="submission" date="2025-08" db="UniProtKB">
        <authorList>
            <consortium name="RefSeq"/>
        </authorList>
    </citation>
    <scope>IDENTIFICATION</scope>
    <source>
        <strain evidence="2">S238N-H82</strain>
        <tissue evidence="2">Testes</tissue>
    </source>
</reference>
<sequence length="444" mass="49985">MATLRPSLQYPDVGVVVLGDLNRLDVSGLCSQHSLTQLVKVPTRDNAILDQILASDCLATYYQEPTTGPPIGDSDHNCVFWEGSPTPFTGNETHKKQVRPLRESDLRAFGCWITQHTWEEVYCADNTQEKYSAFYTTLLSAVDSFFPTRTVRIHKQDKPWITPHLKTLIRDRQRAFAEENRPKWKHLRNKISKTIQSSKKAFYKNKIEHLKMADPRKWYKAIKELTNSSKGQLCVEVPGVPSSSPKSVANAINVHLAAASQQHAPLQLQDLPAYLPAPAPPPTVSFWDMWHRLKQVKLGKATGSDNISPRIVREFAFELSQPLCDIINTSLCQGVVPEAWRDADVIPVPKEMPPSLSKLRPISLTSVFAKVCEGIVTDWCLKDILPSVDPRQYGSLRGRSTTHYLTLLTHILLETADKRSHVSTLVLTDFTRAFDSITKLPSTK</sequence>
<dbReference type="AlphaFoldDB" id="A0A9J7MK40"/>
<name>A0A9J7MK40_BRAFL</name>
<gene>
    <name evidence="2" type="primary">LOC118411807</name>
</gene>
<evidence type="ECO:0000313" key="2">
    <source>
        <dbReference type="RefSeq" id="XP_035670186.1"/>
    </source>
</evidence>
<dbReference type="PANTHER" id="PTHR47510">
    <property type="entry name" value="REVERSE TRANSCRIPTASE DOMAIN-CONTAINING PROTEIN"/>
    <property type="match status" value="1"/>
</dbReference>
<evidence type="ECO:0000313" key="1">
    <source>
        <dbReference type="Proteomes" id="UP000001554"/>
    </source>
</evidence>
<dbReference type="KEGG" id="bfo:118411807"/>
<dbReference type="OrthoDB" id="10037236at2759"/>
<accession>A0A9J7MK40</accession>
<proteinExistence type="predicted"/>
<organism evidence="1 2">
    <name type="scientific">Branchiostoma floridae</name>
    <name type="common">Florida lancelet</name>
    <name type="synonym">Amphioxus</name>
    <dbReference type="NCBI Taxonomy" id="7739"/>
    <lineage>
        <taxon>Eukaryota</taxon>
        <taxon>Metazoa</taxon>
        <taxon>Chordata</taxon>
        <taxon>Cephalochordata</taxon>
        <taxon>Leptocardii</taxon>
        <taxon>Amphioxiformes</taxon>
        <taxon>Branchiostomatidae</taxon>
        <taxon>Branchiostoma</taxon>
    </lineage>
</organism>
<dbReference type="RefSeq" id="XP_035670186.1">
    <property type="nucleotide sequence ID" value="XM_035814293.1"/>
</dbReference>
<keyword evidence="1" id="KW-1185">Reference proteome</keyword>